<dbReference type="OrthoDB" id="3542748at2"/>
<reference evidence="5 6" key="1">
    <citation type="submission" date="2019-03" db="EMBL/GenBank/DDBJ databases">
        <title>Draft genome sequences of novel Actinobacteria.</title>
        <authorList>
            <person name="Sahin N."/>
            <person name="Ay H."/>
            <person name="Saygin H."/>
        </authorList>
    </citation>
    <scope>NUCLEOTIDE SEQUENCE [LARGE SCALE GENOMIC DNA]</scope>
    <source>
        <strain evidence="5 6">7K502</strain>
    </source>
</reference>
<feature type="region of interest" description="Disordered" evidence="4">
    <location>
        <begin position="1"/>
        <end position="75"/>
    </location>
</feature>
<keyword evidence="6" id="KW-1185">Reference proteome</keyword>
<proteinExistence type="inferred from homology"/>
<dbReference type="PRINTS" id="PR00080">
    <property type="entry name" value="SDRFAMILY"/>
</dbReference>
<feature type="region of interest" description="Disordered" evidence="4">
    <location>
        <begin position="345"/>
        <end position="366"/>
    </location>
</feature>
<dbReference type="InterPro" id="IPR036291">
    <property type="entry name" value="NAD(P)-bd_dom_sf"/>
</dbReference>
<dbReference type="GO" id="GO:0016491">
    <property type="term" value="F:oxidoreductase activity"/>
    <property type="evidence" value="ECO:0007669"/>
    <property type="project" value="UniProtKB-KW"/>
</dbReference>
<keyword evidence="2" id="KW-0560">Oxidoreductase</keyword>
<accession>A0A4R4YUY5</accession>
<evidence type="ECO:0000256" key="1">
    <source>
        <dbReference type="ARBA" id="ARBA00006484"/>
    </source>
</evidence>
<dbReference type="PRINTS" id="PR00081">
    <property type="entry name" value="GDHRDH"/>
</dbReference>
<dbReference type="PANTHER" id="PTHR44196">
    <property type="entry name" value="DEHYDROGENASE/REDUCTASE SDR FAMILY MEMBER 7B"/>
    <property type="match status" value="1"/>
</dbReference>
<gene>
    <name evidence="5" type="ORF">E1288_21735</name>
</gene>
<sequence>MSRSTGPHTGVEPPGCLPSRGAGVDFCGGTRCSGATRDRGRGGPRPSWTKSRPVLFRRRPHPVVPWTSGRDDPNDVVGGSSVPTQQEVFGGGLAVVTGAGSGLGAGLARHLAGNLGMTVIAADVDEPAVRAIADEEHGSGGRVVAHVVDVRDPGAMMRLARQVRDEFGPVRLLINNAGVEQVGYLWDVPPESWRRVVDINISGVFHGVRAFLPAMIEDERRSHVLTIASVGAVTTLPLQAPYIMSKHAVLGMIECLHQEIAQVGADVSVAAVLPGPVASNIFSAAGGVESGDVAAAEEHRQAMMAMLEEAISADEAAAMIMEQAAQGEFYIVTHPETVHAAMAARADRLTRRRAPEPHRSRFGRRD</sequence>
<dbReference type="AlphaFoldDB" id="A0A4R4YUY5"/>
<comment type="similarity">
    <text evidence="1 3">Belongs to the short-chain dehydrogenases/reductases (SDR) family.</text>
</comment>
<evidence type="ECO:0000256" key="4">
    <source>
        <dbReference type="SAM" id="MobiDB-lite"/>
    </source>
</evidence>
<comment type="caution">
    <text evidence="5">The sequence shown here is derived from an EMBL/GenBank/DDBJ whole genome shotgun (WGS) entry which is preliminary data.</text>
</comment>
<evidence type="ECO:0000313" key="5">
    <source>
        <dbReference type="EMBL" id="TDD48600.1"/>
    </source>
</evidence>
<dbReference type="SUPFAM" id="SSF51735">
    <property type="entry name" value="NAD(P)-binding Rossmann-fold domains"/>
    <property type="match status" value="1"/>
</dbReference>
<dbReference type="CDD" id="cd05233">
    <property type="entry name" value="SDR_c"/>
    <property type="match status" value="1"/>
</dbReference>
<dbReference type="InterPro" id="IPR002347">
    <property type="entry name" value="SDR_fam"/>
</dbReference>
<dbReference type="EMBL" id="SMKW01000029">
    <property type="protein sequence ID" value="TDD48600.1"/>
    <property type="molecule type" value="Genomic_DNA"/>
</dbReference>
<evidence type="ECO:0000256" key="2">
    <source>
        <dbReference type="ARBA" id="ARBA00023002"/>
    </source>
</evidence>
<organism evidence="5 6">
    <name type="scientific">Saccharopolyspora elongata</name>
    <dbReference type="NCBI Taxonomy" id="2530387"/>
    <lineage>
        <taxon>Bacteria</taxon>
        <taxon>Bacillati</taxon>
        <taxon>Actinomycetota</taxon>
        <taxon>Actinomycetes</taxon>
        <taxon>Pseudonocardiales</taxon>
        <taxon>Pseudonocardiaceae</taxon>
        <taxon>Saccharopolyspora</taxon>
    </lineage>
</organism>
<evidence type="ECO:0000256" key="3">
    <source>
        <dbReference type="RuleBase" id="RU000363"/>
    </source>
</evidence>
<dbReference type="PANTHER" id="PTHR44196:SF1">
    <property type="entry name" value="DEHYDROGENASE_REDUCTASE SDR FAMILY MEMBER 7B"/>
    <property type="match status" value="1"/>
</dbReference>
<dbReference type="Gene3D" id="3.40.50.720">
    <property type="entry name" value="NAD(P)-binding Rossmann-like Domain"/>
    <property type="match status" value="1"/>
</dbReference>
<name>A0A4R4YUY5_9PSEU</name>
<dbReference type="Pfam" id="PF00106">
    <property type="entry name" value="adh_short"/>
    <property type="match status" value="1"/>
</dbReference>
<dbReference type="Proteomes" id="UP000294947">
    <property type="component" value="Unassembled WGS sequence"/>
</dbReference>
<dbReference type="GO" id="GO:0016020">
    <property type="term" value="C:membrane"/>
    <property type="evidence" value="ECO:0007669"/>
    <property type="project" value="TreeGrafter"/>
</dbReference>
<evidence type="ECO:0000313" key="6">
    <source>
        <dbReference type="Proteomes" id="UP000294947"/>
    </source>
</evidence>
<protein>
    <submittedName>
        <fullName evidence="5">SDR family NAD(P)-dependent oxidoreductase</fullName>
    </submittedName>
</protein>